<dbReference type="InterPro" id="IPR036188">
    <property type="entry name" value="FAD/NAD-bd_sf"/>
</dbReference>
<evidence type="ECO:0000313" key="3">
    <source>
        <dbReference type="EMBL" id="KAG2449227.1"/>
    </source>
</evidence>
<dbReference type="AlphaFoldDB" id="A0A836B6P4"/>
<feature type="compositionally biased region" description="Polar residues" evidence="1">
    <location>
        <begin position="121"/>
        <end position="132"/>
    </location>
</feature>
<protein>
    <recommendedName>
        <fullName evidence="2">FAD dependent oxidoreductase domain-containing protein</fullName>
    </recommendedName>
</protein>
<dbReference type="PANTHER" id="PTHR13847">
    <property type="entry name" value="SARCOSINE DEHYDROGENASE-RELATED"/>
    <property type="match status" value="1"/>
</dbReference>
<feature type="domain" description="FAD dependent oxidoreductase" evidence="2">
    <location>
        <begin position="10"/>
        <end position="451"/>
    </location>
</feature>
<dbReference type="Proteomes" id="UP000613740">
    <property type="component" value="Unassembled WGS sequence"/>
</dbReference>
<comment type="caution">
    <text evidence="3">The sequence shown here is derived from an EMBL/GenBank/DDBJ whole genome shotgun (WGS) entry which is preliminary data.</text>
</comment>
<dbReference type="OrthoDB" id="547145at2759"/>
<organism evidence="3 4">
    <name type="scientific">Chlamydomonas schloesseri</name>
    <dbReference type="NCBI Taxonomy" id="2026947"/>
    <lineage>
        <taxon>Eukaryota</taxon>
        <taxon>Viridiplantae</taxon>
        <taxon>Chlorophyta</taxon>
        <taxon>core chlorophytes</taxon>
        <taxon>Chlorophyceae</taxon>
        <taxon>CS clade</taxon>
        <taxon>Chlamydomonadales</taxon>
        <taxon>Chlamydomonadaceae</taxon>
        <taxon>Chlamydomonas</taxon>
    </lineage>
</organism>
<evidence type="ECO:0000259" key="2">
    <source>
        <dbReference type="Pfam" id="PF01266"/>
    </source>
</evidence>
<reference evidence="3" key="1">
    <citation type="journal article" date="2020" name="bioRxiv">
        <title>Comparative genomics of Chlamydomonas.</title>
        <authorList>
            <person name="Craig R.J."/>
            <person name="Hasan A.R."/>
            <person name="Ness R.W."/>
            <person name="Keightley P.D."/>
        </authorList>
    </citation>
    <scope>NUCLEOTIDE SEQUENCE</scope>
    <source>
        <strain evidence="3">CCAP 11/173</strain>
    </source>
</reference>
<dbReference type="SUPFAM" id="SSF51971">
    <property type="entry name" value="Nucleotide-binding domain"/>
    <property type="match status" value="1"/>
</dbReference>
<sequence length="518" mass="51432">MDEALALVAAAEAAAAQAAAVDVVPAGGRPGQELSGGRSFVWRHGLVRPAANVKQSADFAKAGQTMAAQPTLAAQGTNAGSFASGSGGRSSTRIRILTAAELETLVPGLNLPAHVANVSAPTPTASPGSTSVEAAPVPAPAPAAATDAAGGNRRARRAAAAAAAATVDPASNAGLLIEAGLVLDVGLYLRGLWLACQAEAEARSDGSTAQLRLQRVASLEHLRPSHAAPALSANDNRSDSSCSGGVRGYDVVVVAAGAAAATIDEVAALGLPLQLCQGLTLVMAPPGGGVRDAAGSGTTGPGADDSGCGAGYPATAPSLLGQPYLAAQSRHRLVVGATKAYGWSAEQALAACGRSEYAEARGGGDVPVAGGLEAQQAVEALRAAACGVWRPLSDWQVDRVREGVRALPPRTQHGSLPLLGRVAPGRPWWLVAGLGSRGLVYHGWLGRLVAEAALGEVLAGSATVGGVGSSTAGGAAGDGESVGQGLQDSGRRRGEAGFPEELTAWRRVAPGAAVFEAP</sequence>
<gene>
    <name evidence="3" type="ORF">HYH02_005973</name>
</gene>
<dbReference type="PANTHER" id="PTHR13847:SF261">
    <property type="entry name" value="FAD-DEPENDENT OXIDOREDUCTASE FAMILY PROTEIN"/>
    <property type="match status" value="1"/>
</dbReference>
<dbReference type="Pfam" id="PF01266">
    <property type="entry name" value="DAO"/>
    <property type="match status" value="1"/>
</dbReference>
<feature type="region of interest" description="Disordered" evidence="1">
    <location>
        <begin position="470"/>
        <end position="499"/>
    </location>
</feature>
<dbReference type="Gene3D" id="3.30.9.10">
    <property type="entry name" value="D-Amino Acid Oxidase, subunit A, domain 2"/>
    <property type="match status" value="1"/>
</dbReference>
<dbReference type="InterPro" id="IPR006076">
    <property type="entry name" value="FAD-dep_OxRdtase"/>
</dbReference>
<name>A0A836B6P4_9CHLO</name>
<feature type="region of interest" description="Disordered" evidence="1">
    <location>
        <begin position="121"/>
        <end position="150"/>
    </location>
</feature>
<dbReference type="Gene3D" id="3.50.50.60">
    <property type="entry name" value="FAD/NAD(P)-binding domain"/>
    <property type="match status" value="1"/>
</dbReference>
<dbReference type="EMBL" id="JAEHOD010000015">
    <property type="protein sequence ID" value="KAG2449227.1"/>
    <property type="molecule type" value="Genomic_DNA"/>
</dbReference>
<evidence type="ECO:0000256" key="1">
    <source>
        <dbReference type="SAM" id="MobiDB-lite"/>
    </source>
</evidence>
<dbReference type="GO" id="GO:0005737">
    <property type="term" value="C:cytoplasm"/>
    <property type="evidence" value="ECO:0007669"/>
    <property type="project" value="TreeGrafter"/>
</dbReference>
<proteinExistence type="predicted"/>
<accession>A0A836B6P4</accession>
<keyword evidence="4" id="KW-1185">Reference proteome</keyword>
<evidence type="ECO:0000313" key="4">
    <source>
        <dbReference type="Proteomes" id="UP000613740"/>
    </source>
</evidence>